<dbReference type="EMBL" id="JANBQB010000074">
    <property type="protein sequence ID" value="KAJ1983015.1"/>
    <property type="molecule type" value="Genomic_DNA"/>
</dbReference>
<feature type="compositionally biased region" description="Polar residues" evidence="1">
    <location>
        <begin position="56"/>
        <end position="69"/>
    </location>
</feature>
<evidence type="ECO:0000256" key="1">
    <source>
        <dbReference type="SAM" id="MobiDB-lite"/>
    </source>
</evidence>
<evidence type="ECO:0000256" key="2">
    <source>
        <dbReference type="SAM" id="Phobius"/>
    </source>
</evidence>
<feature type="region of interest" description="Disordered" evidence="1">
    <location>
        <begin position="46"/>
        <end position="69"/>
    </location>
</feature>
<comment type="caution">
    <text evidence="3">The sequence shown here is derived from an EMBL/GenBank/DDBJ whole genome shotgun (WGS) entry which is preliminary data.</text>
</comment>
<name>A0A9W8B4I2_9FUNG</name>
<sequence>MSGPIKVLNGLHYVTVSALVGLTGYTSLRSRISEAKQYAEEVRRQEAAAEQQARQLDQTLNSKDLPTAN</sequence>
<dbReference type="Proteomes" id="UP001151582">
    <property type="component" value="Unassembled WGS sequence"/>
</dbReference>
<dbReference type="AlphaFoldDB" id="A0A9W8B4I2"/>
<keyword evidence="2" id="KW-0472">Membrane</keyword>
<keyword evidence="2" id="KW-1133">Transmembrane helix</keyword>
<keyword evidence="4" id="KW-1185">Reference proteome</keyword>
<organism evidence="3 4">
    <name type="scientific">Dimargaris verticillata</name>
    <dbReference type="NCBI Taxonomy" id="2761393"/>
    <lineage>
        <taxon>Eukaryota</taxon>
        <taxon>Fungi</taxon>
        <taxon>Fungi incertae sedis</taxon>
        <taxon>Zoopagomycota</taxon>
        <taxon>Kickxellomycotina</taxon>
        <taxon>Dimargaritomycetes</taxon>
        <taxon>Dimargaritales</taxon>
        <taxon>Dimargaritaceae</taxon>
        <taxon>Dimargaris</taxon>
    </lineage>
</organism>
<accession>A0A9W8B4I2</accession>
<reference evidence="3" key="1">
    <citation type="submission" date="2022-07" db="EMBL/GenBank/DDBJ databases">
        <title>Phylogenomic reconstructions and comparative analyses of Kickxellomycotina fungi.</title>
        <authorList>
            <person name="Reynolds N.K."/>
            <person name="Stajich J.E."/>
            <person name="Barry K."/>
            <person name="Grigoriev I.V."/>
            <person name="Crous P."/>
            <person name="Smith M.E."/>
        </authorList>
    </citation>
    <scope>NUCLEOTIDE SEQUENCE</scope>
    <source>
        <strain evidence="3">RSA 567</strain>
    </source>
</reference>
<keyword evidence="2" id="KW-0812">Transmembrane</keyword>
<gene>
    <name evidence="3" type="ORF">H4R34_001525</name>
</gene>
<feature type="transmembrane region" description="Helical" evidence="2">
    <location>
        <begin position="12"/>
        <end position="28"/>
    </location>
</feature>
<protein>
    <submittedName>
        <fullName evidence="3">Uncharacterized protein</fullName>
    </submittedName>
</protein>
<dbReference type="OrthoDB" id="10392000at2759"/>
<evidence type="ECO:0000313" key="4">
    <source>
        <dbReference type="Proteomes" id="UP001151582"/>
    </source>
</evidence>
<proteinExistence type="predicted"/>
<evidence type="ECO:0000313" key="3">
    <source>
        <dbReference type="EMBL" id="KAJ1983015.1"/>
    </source>
</evidence>